<protein>
    <recommendedName>
        <fullName evidence="5">Major facilitator superfamily (MFS) profile domain-containing protein</fullName>
    </recommendedName>
</protein>
<feature type="transmembrane region" description="Helical" evidence="2">
    <location>
        <begin position="53"/>
        <end position="74"/>
    </location>
</feature>
<organism evidence="3 4">
    <name type="scientific">Postia placenta MAD-698-R-SB12</name>
    <dbReference type="NCBI Taxonomy" id="670580"/>
    <lineage>
        <taxon>Eukaryota</taxon>
        <taxon>Fungi</taxon>
        <taxon>Dikarya</taxon>
        <taxon>Basidiomycota</taxon>
        <taxon>Agaricomycotina</taxon>
        <taxon>Agaricomycetes</taxon>
        <taxon>Polyporales</taxon>
        <taxon>Adustoporiaceae</taxon>
        <taxon>Rhodonia</taxon>
    </lineage>
</organism>
<keyword evidence="2" id="KW-1133">Transmembrane helix</keyword>
<evidence type="ECO:0000256" key="2">
    <source>
        <dbReference type="SAM" id="Phobius"/>
    </source>
</evidence>
<evidence type="ECO:0000313" key="4">
    <source>
        <dbReference type="Proteomes" id="UP000194127"/>
    </source>
</evidence>
<evidence type="ECO:0008006" key="5">
    <source>
        <dbReference type="Google" id="ProtNLM"/>
    </source>
</evidence>
<dbReference type="PANTHER" id="PTHR48022">
    <property type="entry name" value="PLASTIDIC GLUCOSE TRANSPORTER 4"/>
    <property type="match status" value="1"/>
</dbReference>
<gene>
    <name evidence="3" type="ORF">POSPLADRAFT_1128754</name>
</gene>
<comment type="subcellular location">
    <subcellularLocation>
        <location evidence="1">Membrane</location>
        <topology evidence="1">Multi-pass membrane protein</topology>
    </subcellularLocation>
</comment>
<reference evidence="3 4" key="1">
    <citation type="submission" date="2017-04" db="EMBL/GenBank/DDBJ databases">
        <title>Genome Sequence of the Model Brown-Rot Fungus Postia placenta SB12.</title>
        <authorList>
            <consortium name="DOE Joint Genome Institute"/>
            <person name="Gaskell J."/>
            <person name="Kersten P."/>
            <person name="Larrondo L.F."/>
            <person name="Canessa P."/>
            <person name="Martinez D."/>
            <person name="Hibbett D."/>
            <person name="Schmoll M."/>
            <person name="Kubicek C.P."/>
            <person name="Martinez A.T."/>
            <person name="Yadav J."/>
            <person name="Master E."/>
            <person name="Magnuson J.K."/>
            <person name="James T."/>
            <person name="Yaver D."/>
            <person name="Berka R."/>
            <person name="Labutti K."/>
            <person name="Lipzen A."/>
            <person name="Aerts A."/>
            <person name="Barry K."/>
            <person name="Henrissat B."/>
            <person name="Blanchette R."/>
            <person name="Grigoriev I."/>
            <person name="Cullen D."/>
        </authorList>
    </citation>
    <scope>NUCLEOTIDE SEQUENCE [LARGE SCALE GENOMIC DNA]</scope>
    <source>
        <strain evidence="3 4">MAD-698-R-SB12</strain>
    </source>
</reference>
<dbReference type="GeneID" id="36328716"/>
<keyword evidence="2" id="KW-0472">Membrane</keyword>
<dbReference type="AlphaFoldDB" id="A0A1X6NG90"/>
<accession>A0A1X6NG90</accession>
<dbReference type="RefSeq" id="XP_024344157.1">
    <property type="nucleotide sequence ID" value="XM_024483767.1"/>
</dbReference>
<keyword evidence="2" id="KW-0812">Transmembrane</keyword>
<dbReference type="EMBL" id="KZ110591">
    <property type="protein sequence ID" value="OSX67363.1"/>
    <property type="molecule type" value="Genomic_DNA"/>
</dbReference>
<sequence>MDASTRSRSRLVGQPLLYAISVFASLGVFLFGYDQGVMSGVITGPHFRKFFNSPGAIEVGTMVAVLEIGAFSTYRVY</sequence>
<name>A0A1X6NG90_9APHY</name>
<proteinExistence type="predicted"/>
<evidence type="ECO:0000256" key="1">
    <source>
        <dbReference type="ARBA" id="ARBA00004141"/>
    </source>
</evidence>
<dbReference type="InterPro" id="IPR036259">
    <property type="entry name" value="MFS_trans_sf"/>
</dbReference>
<dbReference type="GO" id="GO:0005351">
    <property type="term" value="F:carbohydrate:proton symporter activity"/>
    <property type="evidence" value="ECO:0007669"/>
    <property type="project" value="TreeGrafter"/>
</dbReference>
<feature type="transmembrane region" description="Helical" evidence="2">
    <location>
        <begin position="16"/>
        <end position="33"/>
    </location>
</feature>
<dbReference type="Proteomes" id="UP000194127">
    <property type="component" value="Unassembled WGS sequence"/>
</dbReference>
<dbReference type="Gene3D" id="1.20.1250.20">
    <property type="entry name" value="MFS general substrate transporter like domains"/>
    <property type="match status" value="1"/>
</dbReference>
<evidence type="ECO:0000313" key="3">
    <source>
        <dbReference type="EMBL" id="OSX67363.1"/>
    </source>
</evidence>
<dbReference type="PANTHER" id="PTHR48022:SF73">
    <property type="entry name" value="METABOLITE TRANSPORT PROTEIN YDL199C-RELATED"/>
    <property type="match status" value="1"/>
</dbReference>
<dbReference type="GO" id="GO:0016020">
    <property type="term" value="C:membrane"/>
    <property type="evidence" value="ECO:0007669"/>
    <property type="project" value="UniProtKB-SubCell"/>
</dbReference>
<dbReference type="OrthoDB" id="648285at2759"/>
<dbReference type="InterPro" id="IPR050360">
    <property type="entry name" value="MFS_Sugar_Transporters"/>
</dbReference>
<keyword evidence="4" id="KW-1185">Reference proteome</keyword>